<dbReference type="CDD" id="cd00685">
    <property type="entry name" value="Trans_IPPS_HT"/>
    <property type="match status" value="1"/>
</dbReference>
<name>A0A4R3LNQ5_9GAMM</name>
<dbReference type="RefSeq" id="WP_240639632.1">
    <property type="nucleotide sequence ID" value="NZ_JBHLWF010000028.1"/>
</dbReference>
<keyword evidence="9" id="KW-1185">Reference proteome</keyword>
<dbReference type="GO" id="GO:0016114">
    <property type="term" value="P:terpenoid biosynthetic process"/>
    <property type="evidence" value="ECO:0007669"/>
    <property type="project" value="UniProtKB-ARBA"/>
</dbReference>
<dbReference type="InterPro" id="IPR000092">
    <property type="entry name" value="Polyprenyl_synt"/>
</dbReference>
<dbReference type="GO" id="GO:0005737">
    <property type="term" value="C:cytoplasm"/>
    <property type="evidence" value="ECO:0007669"/>
    <property type="project" value="UniProtKB-ARBA"/>
</dbReference>
<evidence type="ECO:0000313" key="8">
    <source>
        <dbReference type="EMBL" id="TCS99596.1"/>
    </source>
</evidence>
<keyword evidence="6" id="KW-0414">Isoprene biosynthesis</keyword>
<dbReference type="InterPro" id="IPR033749">
    <property type="entry name" value="Polyprenyl_synt_CS"/>
</dbReference>
<dbReference type="NCBIfam" id="NF045485">
    <property type="entry name" value="FPPsyn"/>
    <property type="match status" value="1"/>
</dbReference>
<keyword evidence="5" id="KW-0460">Magnesium</keyword>
<comment type="similarity">
    <text evidence="2 7">Belongs to the FPP/GGPP synthase family.</text>
</comment>
<dbReference type="EMBL" id="SMAF01000005">
    <property type="protein sequence ID" value="TCS99596.1"/>
    <property type="molecule type" value="Genomic_DNA"/>
</dbReference>
<evidence type="ECO:0000313" key="9">
    <source>
        <dbReference type="Proteomes" id="UP000294599"/>
    </source>
</evidence>
<dbReference type="PANTHER" id="PTHR43281:SF1">
    <property type="entry name" value="FARNESYL DIPHOSPHATE SYNTHASE"/>
    <property type="match status" value="1"/>
</dbReference>
<dbReference type="GO" id="GO:0046872">
    <property type="term" value="F:metal ion binding"/>
    <property type="evidence" value="ECO:0007669"/>
    <property type="project" value="UniProtKB-KW"/>
</dbReference>
<keyword evidence="3 7" id="KW-0808">Transferase</keyword>
<dbReference type="SFLD" id="SFLDG01017">
    <property type="entry name" value="Polyprenyl_Transferase_Like"/>
    <property type="match status" value="1"/>
</dbReference>
<gene>
    <name evidence="8" type="ORF">EDC25_10528</name>
</gene>
<protein>
    <submittedName>
        <fullName evidence="8">Farnesyl-diphosphate synthase</fullName>
    </submittedName>
</protein>
<dbReference type="AlphaFoldDB" id="A0A4R3LNQ5"/>
<dbReference type="SUPFAM" id="SSF48576">
    <property type="entry name" value="Terpenoid synthases"/>
    <property type="match status" value="1"/>
</dbReference>
<dbReference type="Pfam" id="PF00348">
    <property type="entry name" value="polyprenyl_synt"/>
    <property type="match status" value="1"/>
</dbReference>
<evidence type="ECO:0000256" key="6">
    <source>
        <dbReference type="ARBA" id="ARBA00023229"/>
    </source>
</evidence>
<dbReference type="GO" id="GO:0004659">
    <property type="term" value="F:prenyltransferase activity"/>
    <property type="evidence" value="ECO:0007669"/>
    <property type="project" value="InterPro"/>
</dbReference>
<proteinExistence type="inferred from homology"/>
<comment type="cofactor">
    <cofactor evidence="1">
        <name>Mg(2+)</name>
        <dbReference type="ChEBI" id="CHEBI:18420"/>
    </cofactor>
</comment>
<dbReference type="Proteomes" id="UP000294599">
    <property type="component" value="Unassembled WGS sequence"/>
</dbReference>
<evidence type="ECO:0000256" key="7">
    <source>
        <dbReference type="RuleBase" id="RU004466"/>
    </source>
</evidence>
<evidence type="ECO:0000256" key="4">
    <source>
        <dbReference type="ARBA" id="ARBA00022723"/>
    </source>
</evidence>
<dbReference type="SFLD" id="SFLDS00005">
    <property type="entry name" value="Isoprenoid_Synthase_Type_I"/>
    <property type="match status" value="1"/>
</dbReference>
<dbReference type="FunFam" id="1.10.600.10:FF:000001">
    <property type="entry name" value="Geranylgeranyl diphosphate synthase"/>
    <property type="match status" value="1"/>
</dbReference>
<dbReference type="PANTHER" id="PTHR43281">
    <property type="entry name" value="FARNESYL DIPHOSPHATE SYNTHASE"/>
    <property type="match status" value="1"/>
</dbReference>
<reference evidence="8 9" key="1">
    <citation type="submission" date="2019-03" db="EMBL/GenBank/DDBJ databases">
        <title>Genomic Encyclopedia of Type Strains, Phase IV (KMG-IV): sequencing the most valuable type-strain genomes for metagenomic binning, comparative biology and taxonomic classification.</title>
        <authorList>
            <person name="Goeker M."/>
        </authorList>
    </citation>
    <scope>NUCLEOTIDE SEQUENCE [LARGE SCALE GENOMIC DNA]</scope>
    <source>
        <strain evidence="8 9">DSM 21944</strain>
    </source>
</reference>
<evidence type="ECO:0000256" key="3">
    <source>
        <dbReference type="ARBA" id="ARBA00022679"/>
    </source>
</evidence>
<accession>A0A4R3LNQ5</accession>
<organism evidence="8 9">
    <name type="scientific">Pseudofulvimonas gallinarii</name>
    <dbReference type="NCBI Taxonomy" id="634155"/>
    <lineage>
        <taxon>Bacteria</taxon>
        <taxon>Pseudomonadati</taxon>
        <taxon>Pseudomonadota</taxon>
        <taxon>Gammaproteobacteria</taxon>
        <taxon>Lysobacterales</taxon>
        <taxon>Rhodanobacteraceae</taxon>
        <taxon>Pseudofulvimonas</taxon>
    </lineage>
</organism>
<dbReference type="GO" id="GO:0008654">
    <property type="term" value="P:phospholipid biosynthetic process"/>
    <property type="evidence" value="ECO:0007669"/>
    <property type="project" value="UniProtKB-ARBA"/>
</dbReference>
<comment type="caution">
    <text evidence="8">The sequence shown here is derived from an EMBL/GenBank/DDBJ whole genome shotgun (WGS) entry which is preliminary data.</text>
</comment>
<evidence type="ECO:0000256" key="1">
    <source>
        <dbReference type="ARBA" id="ARBA00001946"/>
    </source>
</evidence>
<dbReference type="InterPro" id="IPR053378">
    <property type="entry name" value="Prenyl_diphosphate_synthase"/>
</dbReference>
<sequence>MSNPIQSLRQRCDEHLSRVLHAGSGVPPRLLDAMGHGVMAGGKRLRPLLVYGAGQACGAPLDHLDAAAVAIELVHAYSLVHDDLPAMDDDDLRRGQPTVHKAYDEATAILAGDALQALAFEVITRGVDAGASADVVLAQCRELARAAGAAGMAGGQALDLAMVDQSPDLDSLSHMHSLKTGALIQAAVRLGALAGDAGPTQQARLDRYGADIGLAFQIQDDVLDEIGDVAVTGKAVGADRERGKPTYTALLGVEAAQARAQELLARALKALEGLPGDSTLLRAVALQLVNRQH</sequence>
<keyword evidence="4" id="KW-0479">Metal-binding</keyword>
<dbReference type="InterPro" id="IPR008949">
    <property type="entry name" value="Isoprenoid_synthase_dom_sf"/>
</dbReference>
<evidence type="ECO:0000256" key="5">
    <source>
        <dbReference type="ARBA" id="ARBA00022842"/>
    </source>
</evidence>
<evidence type="ECO:0000256" key="2">
    <source>
        <dbReference type="ARBA" id="ARBA00006706"/>
    </source>
</evidence>
<dbReference type="PROSITE" id="PS00723">
    <property type="entry name" value="POLYPRENYL_SYNTHASE_1"/>
    <property type="match status" value="1"/>
</dbReference>
<dbReference type="PROSITE" id="PS00444">
    <property type="entry name" value="POLYPRENYL_SYNTHASE_2"/>
    <property type="match status" value="1"/>
</dbReference>
<dbReference type="Gene3D" id="1.10.600.10">
    <property type="entry name" value="Farnesyl Diphosphate Synthase"/>
    <property type="match status" value="1"/>
</dbReference>